<feature type="region of interest" description="Disordered" evidence="1">
    <location>
        <begin position="1"/>
        <end position="113"/>
    </location>
</feature>
<feature type="compositionally biased region" description="Low complexity" evidence="1">
    <location>
        <begin position="302"/>
        <end position="321"/>
    </location>
</feature>
<dbReference type="HOGENOM" id="CLU_742005_0_0_1"/>
<proteinExistence type="predicted"/>
<keyword evidence="3" id="KW-1185">Reference proteome</keyword>
<feature type="region of interest" description="Disordered" evidence="1">
    <location>
        <begin position="202"/>
        <end position="267"/>
    </location>
</feature>
<feature type="compositionally biased region" description="Polar residues" evidence="1">
    <location>
        <begin position="1"/>
        <end position="36"/>
    </location>
</feature>
<organism evidence="3">
    <name type="scientific">Leptosphaeria maculans (strain JN3 / isolate v23.1.3 / race Av1-4-5-6-7-8)</name>
    <name type="common">Blackleg fungus</name>
    <name type="synonym">Phoma lingam</name>
    <dbReference type="NCBI Taxonomy" id="985895"/>
    <lineage>
        <taxon>Eukaryota</taxon>
        <taxon>Fungi</taxon>
        <taxon>Dikarya</taxon>
        <taxon>Ascomycota</taxon>
        <taxon>Pezizomycotina</taxon>
        <taxon>Dothideomycetes</taxon>
        <taxon>Pleosporomycetidae</taxon>
        <taxon>Pleosporales</taxon>
        <taxon>Pleosporineae</taxon>
        <taxon>Leptosphaeriaceae</taxon>
        <taxon>Plenodomus</taxon>
        <taxon>Plenodomus lingam/Leptosphaeria maculans species complex</taxon>
    </lineage>
</organism>
<dbReference type="Proteomes" id="UP000002668">
    <property type="component" value="Genome"/>
</dbReference>
<reference evidence="3" key="1">
    <citation type="journal article" date="2011" name="Nat. Commun.">
        <title>Effector diversification within compartments of the Leptosphaeria maculans genome affected by Repeat-Induced Point mutations.</title>
        <authorList>
            <person name="Rouxel T."/>
            <person name="Grandaubert J."/>
            <person name="Hane J.K."/>
            <person name="Hoede C."/>
            <person name="van de Wouw A.P."/>
            <person name="Couloux A."/>
            <person name="Dominguez V."/>
            <person name="Anthouard V."/>
            <person name="Bally P."/>
            <person name="Bourras S."/>
            <person name="Cozijnsen A.J."/>
            <person name="Ciuffetti L.M."/>
            <person name="Degrave A."/>
            <person name="Dilmaghani A."/>
            <person name="Duret L."/>
            <person name="Fudal I."/>
            <person name="Goodwin S.B."/>
            <person name="Gout L."/>
            <person name="Glaser N."/>
            <person name="Linglin J."/>
            <person name="Kema G.H.J."/>
            <person name="Lapalu N."/>
            <person name="Lawrence C.B."/>
            <person name="May K."/>
            <person name="Meyer M."/>
            <person name="Ollivier B."/>
            <person name="Poulain J."/>
            <person name="Schoch C.L."/>
            <person name="Simon A."/>
            <person name="Spatafora J.W."/>
            <person name="Stachowiak A."/>
            <person name="Turgeon B.G."/>
            <person name="Tyler B.M."/>
            <person name="Vincent D."/>
            <person name="Weissenbach J."/>
            <person name="Amselem J."/>
            <person name="Quesneville H."/>
            <person name="Oliver R.P."/>
            <person name="Wincker P."/>
            <person name="Balesdent M.-H."/>
            <person name="Howlett B.J."/>
        </authorList>
    </citation>
    <scope>NUCLEOTIDE SEQUENCE [LARGE SCALE GENOMIC DNA]</scope>
    <source>
        <strain evidence="3">JN3 / isolate v23.1.3 / race Av1-4-5-6-7-8</strain>
    </source>
</reference>
<dbReference type="VEuPathDB" id="FungiDB:LEMA_P101930.1"/>
<feature type="compositionally biased region" description="Low complexity" evidence="1">
    <location>
        <begin position="95"/>
        <end position="106"/>
    </location>
</feature>
<dbReference type="EMBL" id="FP929130">
    <property type="protein sequence ID" value="CBX97062.1"/>
    <property type="molecule type" value="Genomic_DNA"/>
</dbReference>
<feature type="region of interest" description="Disordered" evidence="1">
    <location>
        <begin position="285"/>
        <end position="373"/>
    </location>
</feature>
<dbReference type="GeneID" id="13283705"/>
<evidence type="ECO:0000256" key="1">
    <source>
        <dbReference type="SAM" id="MobiDB-lite"/>
    </source>
</evidence>
<sequence length="373" mass="40757">MSQISTPSPTGTKNSKITTPISKSPVDTLNTSGSTTFKKEHGVTPNIESLTKHERKLSTDSGTTVESESWNPYDPETLEPLTKTAFSPSYPPKFSTDSTSTIESESWNTHDPKTPELEVKTGCSTAYPQTSPWSCFNTAVVGMSPLETLERYQLRDYGAGISEQSTRIYGFTYPAGVPVAKHVHFESTADRAASPLYRWKEEDKDTTDLDEIAPNTHTSRANKQNDKRSFHPSPSLKRTLDIHHAQTQHHHTHVSDSTPAKKPARSHRLLRSISESLSNLASAHAGTTTGLCPRKASGQAHGLNGADTGTGTDNVTDTTSDIDPTIQSPHCPPQASTTGSPDTRKRRRLGDRLLGALRSQKDMQYETTDSANK</sequence>
<accession>E5A0K2</accession>
<evidence type="ECO:0000313" key="2">
    <source>
        <dbReference type="EMBL" id="CBX97062.1"/>
    </source>
</evidence>
<dbReference type="OrthoDB" id="3799887at2759"/>
<feature type="compositionally biased region" description="Polar residues" evidence="1">
    <location>
        <begin position="59"/>
        <end position="70"/>
    </location>
</feature>
<gene>
    <name evidence="2" type="ORF">LEMA_P101930.1</name>
</gene>
<evidence type="ECO:0000313" key="3">
    <source>
        <dbReference type="Proteomes" id="UP000002668"/>
    </source>
</evidence>
<dbReference type="InParanoid" id="E5A0K2"/>
<dbReference type="RefSeq" id="XP_003840541.1">
    <property type="nucleotide sequence ID" value="XM_003840493.1"/>
</dbReference>
<protein>
    <submittedName>
        <fullName evidence="2">Predicted protein</fullName>
    </submittedName>
</protein>
<name>E5A0K2_LEPMJ</name>
<dbReference type="AlphaFoldDB" id="E5A0K2"/>